<dbReference type="Pfam" id="PF07940">
    <property type="entry name" value="Hepar_II_III_C"/>
    <property type="match status" value="1"/>
</dbReference>
<dbReference type="Proteomes" id="UP000541535">
    <property type="component" value="Unassembled WGS sequence"/>
</dbReference>
<comment type="caution">
    <text evidence="7">The sequence shown here is derived from an EMBL/GenBank/DDBJ whole genome shotgun (WGS) entry which is preliminary data.</text>
</comment>
<sequence>MTSLAWKLNRLKLMGAPEIAWRVQQLLQKKASKFGLGLAARAPAPDLGRLGAAFVGDAAAGVDQATVCAAADAILAGRWNVFALRGLPLGFPPQWNRDPKTGTTAPMQLGKLIDYRSERVVGDIKYLWEPSRHLELVTLALAWRLSGERRYAEGARELLQSWLAQCPYPQGVHWTSSLELAVRLLNWAFAWQLLGGKTSFLFEGEGGQRFLRQWLDNVYQHCHFIRGYFSRHSSANNHLFGEYMGLFVAAVNWPCWPEAARWQALAQRGLEEEALKQNTEDGVNKEQAIYYQHEVMDMMLLCQRIGAANGVGFSQAYRQRLERLAEFVAALMDAGGHVPMTGDADDAQMVRLGYEPGWCPYRSLLASCALLFGRPDFKAKAGRLDDKNRWLFGAAGAARWDELGAAGPERPVLAFPQGGYYLLGKDYGQAGEVRLVADCAPLGYLSIAAHGHADALAFTLSLGGEEFLIDPGTYAYHTQKLWRDYFRSTAAHNTVQVDGQDQSEIGGNFMWLRKATARLLAHAATGELQVFEGEHDGYTRLADPVLHRRKVEFDSNRNALVIKDILECRGEHALALHWHFAEGCQVQGTRSQLSIEGERARLNMRCEFGAGVELLRCSESPPAGWISRKFDEKAGISTAIWRGKIVGTTEIVTVLEWQFKAH</sequence>
<evidence type="ECO:0000259" key="6">
    <source>
        <dbReference type="Pfam" id="PF16889"/>
    </source>
</evidence>
<dbReference type="Gene3D" id="1.50.10.100">
    <property type="entry name" value="Chondroitin AC/alginate lyase"/>
    <property type="match status" value="1"/>
</dbReference>
<evidence type="ECO:0000313" key="8">
    <source>
        <dbReference type="Proteomes" id="UP000541535"/>
    </source>
</evidence>
<dbReference type="InterPro" id="IPR012480">
    <property type="entry name" value="Hepar_II_III_C"/>
</dbReference>
<evidence type="ECO:0000256" key="1">
    <source>
        <dbReference type="ARBA" id="ARBA00004418"/>
    </source>
</evidence>
<dbReference type="PANTHER" id="PTHR39210">
    <property type="entry name" value="HEPARIN-SULFATE LYASE"/>
    <property type="match status" value="1"/>
</dbReference>
<proteinExistence type="predicted"/>
<evidence type="ECO:0000313" key="7">
    <source>
        <dbReference type="EMBL" id="MBB3119614.1"/>
    </source>
</evidence>
<dbReference type="InterPro" id="IPR008929">
    <property type="entry name" value="Chondroitin_lyas"/>
</dbReference>
<keyword evidence="4" id="KW-0456">Lyase</keyword>
<evidence type="ECO:0000259" key="5">
    <source>
        <dbReference type="Pfam" id="PF07940"/>
    </source>
</evidence>
<dbReference type="InterPro" id="IPR031680">
    <property type="entry name" value="Hepar_II_III_N"/>
</dbReference>
<gene>
    <name evidence="7" type="ORF">FHS03_002666</name>
</gene>
<organism evidence="7 8">
    <name type="scientific">Pseudoduganella violacea</name>
    <dbReference type="NCBI Taxonomy" id="1715466"/>
    <lineage>
        <taxon>Bacteria</taxon>
        <taxon>Pseudomonadati</taxon>
        <taxon>Pseudomonadota</taxon>
        <taxon>Betaproteobacteria</taxon>
        <taxon>Burkholderiales</taxon>
        <taxon>Oxalobacteraceae</taxon>
        <taxon>Telluria group</taxon>
        <taxon>Pseudoduganella</taxon>
    </lineage>
</organism>
<feature type="domain" description="Heparinase II/III-like C-terminal" evidence="5">
    <location>
        <begin position="409"/>
        <end position="637"/>
    </location>
</feature>
<evidence type="ECO:0000256" key="2">
    <source>
        <dbReference type="ARBA" id="ARBA00022729"/>
    </source>
</evidence>
<keyword evidence="2" id="KW-0732">Signal</keyword>
<keyword evidence="3" id="KW-0574">Periplasm</keyword>
<dbReference type="AlphaFoldDB" id="A0A7W5FU97"/>
<evidence type="ECO:0008006" key="9">
    <source>
        <dbReference type="Google" id="ProtNLM"/>
    </source>
</evidence>
<evidence type="ECO:0000256" key="3">
    <source>
        <dbReference type="ARBA" id="ARBA00022764"/>
    </source>
</evidence>
<feature type="domain" description="Heparin-sulfate lyase N-terminal" evidence="6">
    <location>
        <begin position="108"/>
        <end position="348"/>
    </location>
</feature>
<dbReference type="GO" id="GO:0016829">
    <property type="term" value="F:lyase activity"/>
    <property type="evidence" value="ECO:0007669"/>
    <property type="project" value="UniProtKB-KW"/>
</dbReference>
<dbReference type="RefSeq" id="WP_183441423.1">
    <property type="nucleotide sequence ID" value="NZ_JACHXD010000006.1"/>
</dbReference>
<accession>A0A7W5FU97</accession>
<dbReference type="Gene3D" id="2.70.98.70">
    <property type="match status" value="1"/>
</dbReference>
<protein>
    <recommendedName>
        <fullName evidence="9">Heparinase</fullName>
    </recommendedName>
</protein>
<dbReference type="EMBL" id="JACHXD010000006">
    <property type="protein sequence ID" value="MBB3119614.1"/>
    <property type="molecule type" value="Genomic_DNA"/>
</dbReference>
<reference evidence="7 8" key="1">
    <citation type="submission" date="2020-08" db="EMBL/GenBank/DDBJ databases">
        <title>Genomic Encyclopedia of Type Strains, Phase III (KMG-III): the genomes of soil and plant-associated and newly described type strains.</title>
        <authorList>
            <person name="Whitman W."/>
        </authorList>
    </citation>
    <scope>NUCLEOTIDE SEQUENCE [LARGE SCALE GENOMIC DNA]</scope>
    <source>
        <strain evidence="7 8">CECT 8897</strain>
    </source>
</reference>
<dbReference type="GO" id="GO:0042597">
    <property type="term" value="C:periplasmic space"/>
    <property type="evidence" value="ECO:0007669"/>
    <property type="project" value="UniProtKB-SubCell"/>
</dbReference>
<name>A0A7W5FU97_9BURK</name>
<dbReference type="SUPFAM" id="SSF48230">
    <property type="entry name" value="Chondroitin AC/alginate lyase"/>
    <property type="match status" value="1"/>
</dbReference>
<dbReference type="Pfam" id="PF16889">
    <property type="entry name" value="Hepar_II_III_N"/>
    <property type="match status" value="1"/>
</dbReference>
<dbReference type="PANTHER" id="PTHR39210:SF1">
    <property type="entry name" value="HEPARIN-SULFATE LYASE"/>
    <property type="match status" value="1"/>
</dbReference>
<comment type="subcellular location">
    <subcellularLocation>
        <location evidence="1">Periplasm</location>
    </subcellularLocation>
</comment>
<evidence type="ECO:0000256" key="4">
    <source>
        <dbReference type="ARBA" id="ARBA00023239"/>
    </source>
</evidence>
<keyword evidence="8" id="KW-1185">Reference proteome</keyword>